<organism evidence="4">
    <name type="scientific">Mustela putorius furo</name>
    <name type="common">European domestic ferret</name>
    <name type="synonym">Mustela furo</name>
    <dbReference type="NCBI Taxonomy" id="9669"/>
    <lineage>
        <taxon>Eukaryota</taxon>
        <taxon>Metazoa</taxon>
        <taxon>Chordata</taxon>
        <taxon>Craniata</taxon>
        <taxon>Vertebrata</taxon>
        <taxon>Euteleostomi</taxon>
        <taxon>Mammalia</taxon>
        <taxon>Eutheria</taxon>
        <taxon>Laurasiatheria</taxon>
        <taxon>Carnivora</taxon>
        <taxon>Caniformia</taxon>
        <taxon>Musteloidea</taxon>
        <taxon>Mustelidae</taxon>
        <taxon>Mustelinae</taxon>
        <taxon>Mustela</taxon>
    </lineage>
</organism>
<feature type="compositionally biased region" description="Basic and acidic residues" evidence="2">
    <location>
        <begin position="28"/>
        <end position="54"/>
    </location>
</feature>
<evidence type="ECO:0000259" key="3">
    <source>
        <dbReference type="SMART" id="SM01379"/>
    </source>
</evidence>
<protein>
    <recommendedName>
        <fullName evidence="3">GAGE domain-containing protein</fullName>
    </recommendedName>
</protein>
<proteinExistence type="inferred from homology"/>
<feature type="domain" description="GAGE" evidence="3">
    <location>
        <begin position="1"/>
        <end position="107"/>
    </location>
</feature>
<sequence>MSGRARSRSKPKRKDDPGSTQRVGTQKPRVEKPKQKEAPPESRDMKPEPGKEVEAPPAAQGPDLKADLQKLPQAEAGRVTGYHPGVKGRNLPFLEPIKMPRAGMLSIDNANYKGLFLNILFLSV</sequence>
<name>M3Y211_MUSPF</name>
<dbReference type="InterPro" id="IPR031320">
    <property type="entry name" value="GAGE"/>
</dbReference>
<evidence type="ECO:0000313" key="4">
    <source>
        <dbReference type="Ensembl" id="ENSMPUP00000005362.1"/>
    </source>
</evidence>
<reference evidence="4" key="1">
    <citation type="submission" date="2024-06" db="UniProtKB">
        <authorList>
            <consortium name="Ensembl"/>
        </authorList>
    </citation>
    <scope>IDENTIFICATION</scope>
</reference>
<dbReference type="eggNOG" id="ENOG502TF3A">
    <property type="taxonomic scope" value="Eukaryota"/>
</dbReference>
<dbReference type="PANTHER" id="PTHR14047">
    <property type="entry name" value="P ANTIGEN FAMILY MEMBER 5-RELATED"/>
    <property type="match status" value="1"/>
</dbReference>
<dbReference type="EMBL" id="AEYP01107571">
    <property type="status" value="NOT_ANNOTATED_CDS"/>
    <property type="molecule type" value="Genomic_DNA"/>
</dbReference>
<dbReference type="PANTHER" id="PTHR14047:SF1">
    <property type="entry name" value="P ANTIGEN FAMILY MEMBER 3"/>
    <property type="match status" value="1"/>
</dbReference>
<dbReference type="Ensembl" id="ENSMPUT00000005451.1">
    <property type="protein sequence ID" value="ENSMPUP00000005362.1"/>
    <property type="gene ID" value="ENSMPUG00000005401.1"/>
</dbReference>
<feature type="compositionally biased region" description="Basic residues" evidence="2">
    <location>
        <begin position="1"/>
        <end position="12"/>
    </location>
</feature>
<dbReference type="SMART" id="SM01379">
    <property type="entry name" value="GAGE"/>
    <property type="match status" value="1"/>
</dbReference>
<evidence type="ECO:0000256" key="2">
    <source>
        <dbReference type="SAM" id="MobiDB-lite"/>
    </source>
</evidence>
<dbReference type="InterPro" id="IPR008625">
    <property type="entry name" value="GAGE_fam"/>
</dbReference>
<dbReference type="InParanoid" id="M3Y211"/>
<dbReference type="Pfam" id="PF05831">
    <property type="entry name" value="GAGE"/>
    <property type="match status" value="1"/>
</dbReference>
<dbReference type="HOGENOM" id="CLU_150116_2_1_1"/>
<dbReference type="AlphaFoldDB" id="M3Y211"/>
<feature type="region of interest" description="Disordered" evidence="2">
    <location>
        <begin position="1"/>
        <end position="92"/>
    </location>
</feature>
<dbReference type="OMA" id="SIDNANY"/>
<comment type="similarity">
    <text evidence="1">Belongs to the GAGE family.</text>
</comment>
<accession>M3Y211</accession>
<evidence type="ECO:0000256" key="1">
    <source>
        <dbReference type="ARBA" id="ARBA00007043"/>
    </source>
</evidence>